<dbReference type="Proteomes" id="UP000030149">
    <property type="component" value="Unassembled WGS sequence"/>
</dbReference>
<organism evidence="6 7">
    <name type="scientific">Flavobacterium enshiense DK69</name>
    <dbReference type="NCBI Taxonomy" id="1107311"/>
    <lineage>
        <taxon>Bacteria</taxon>
        <taxon>Pseudomonadati</taxon>
        <taxon>Bacteroidota</taxon>
        <taxon>Flavobacteriia</taxon>
        <taxon>Flavobacteriales</taxon>
        <taxon>Flavobacteriaceae</taxon>
        <taxon>Flavobacterium</taxon>
    </lineage>
</organism>
<dbReference type="SUPFAM" id="SSF50685">
    <property type="entry name" value="Barwin-like endoglucanases"/>
    <property type="match status" value="1"/>
</dbReference>
<keyword evidence="6" id="KW-0449">Lipoprotein</keyword>
<dbReference type="InterPro" id="IPR012997">
    <property type="entry name" value="RplA"/>
</dbReference>
<dbReference type="InterPro" id="IPR009009">
    <property type="entry name" value="RlpA-like_DPBB"/>
</dbReference>
<keyword evidence="1 3" id="KW-0456">Lyase</keyword>
<evidence type="ECO:0000256" key="4">
    <source>
        <dbReference type="RuleBase" id="RU003495"/>
    </source>
</evidence>
<dbReference type="CDD" id="cd22268">
    <property type="entry name" value="DPBB_RlpA-like"/>
    <property type="match status" value="1"/>
</dbReference>
<evidence type="ECO:0000259" key="5">
    <source>
        <dbReference type="Pfam" id="PF03330"/>
    </source>
</evidence>
<dbReference type="EC" id="4.2.2.-" evidence="3"/>
<proteinExistence type="inferred from homology"/>
<dbReference type="OrthoDB" id="9779128at2"/>
<name>V6S1U8_9FLAO</name>
<protein>
    <recommendedName>
        <fullName evidence="3">Probable endolytic peptidoglycan transglycosylase RlpA</fullName>
        <ecNumber evidence="3">4.2.2.-</ecNumber>
    </recommendedName>
</protein>
<dbReference type="EMBL" id="JRLZ01000008">
    <property type="protein sequence ID" value="KGO95961.1"/>
    <property type="molecule type" value="Genomic_DNA"/>
</dbReference>
<comment type="similarity">
    <text evidence="3 4">Belongs to the RlpA family.</text>
</comment>
<gene>
    <name evidence="3" type="primary">rlpA</name>
    <name evidence="6" type="ORF">Q767_09805</name>
</gene>
<keyword evidence="3" id="KW-0732">Signal</keyword>
<dbReference type="GO" id="GO:0071555">
    <property type="term" value="P:cell wall organization"/>
    <property type="evidence" value="ECO:0007669"/>
    <property type="project" value="UniProtKB-KW"/>
</dbReference>
<dbReference type="RefSeq" id="WP_023574675.1">
    <property type="nucleotide sequence ID" value="NZ_AVCS01000028.1"/>
</dbReference>
<sequence length="137" mass="15092" precursor="true">MVSLPTKFKAALLLLSFTLVMNSCGSSHSKGKTTTVSKVKGYKSTGVASYYHNKFNGRKTASGERFSNKKLTAAHRELPFGTKVRVTNLANNKSVVVIINDRGPFSKGREIDLSKKAFMKITDKKTHGELKVKIEVL</sequence>
<dbReference type="PANTHER" id="PTHR34183:SF1">
    <property type="entry name" value="ENDOLYTIC PEPTIDOGLYCAN TRANSGLYCOSYLASE RLPA"/>
    <property type="match status" value="1"/>
</dbReference>
<dbReference type="HAMAP" id="MF_02071">
    <property type="entry name" value="RlpA"/>
    <property type="match status" value="1"/>
</dbReference>
<dbReference type="STRING" id="1107311.Q767_09805"/>
<evidence type="ECO:0000313" key="6">
    <source>
        <dbReference type="EMBL" id="KGO95961.1"/>
    </source>
</evidence>
<evidence type="ECO:0000313" key="7">
    <source>
        <dbReference type="Proteomes" id="UP000030149"/>
    </source>
</evidence>
<comment type="caution">
    <text evidence="6">The sequence shown here is derived from an EMBL/GenBank/DDBJ whole genome shotgun (WGS) entry which is preliminary data.</text>
</comment>
<dbReference type="PATRIC" id="fig|1107311.3.peg.2680"/>
<reference evidence="7" key="1">
    <citation type="submission" date="2013-09" db="EMBL/GenBank/DDBJ databases">
        <authorList>
            <person name="Zeng Z."/>
            <person name="Chen C."/>
        </authorList>
    </citation>
    <scope>NUCLEOTIDE SEQUENCE [LARGE SCALE GENOMIC DNA]</scope>
    <source>
        <strain evidence="7">DK69</strain>
    </source>
</reference>
<dbReference type="Pfam" id="PF03330">
    <property type="entry name" value="DPBB_1"/>
    <property type="match status" value="1"/>
</dbReference>
<keyword evidence="2 3" id="KW-0961">Cell wall biogenesis/degradation</keyword>
<reference evidence="6 7" key="2">
    <citation type="journal article" date="2015" name="Stand. Genomic Sci.">
        <title>High quality draft genomic sequence of Flavobacterium enshiense DK69(T) and comparison among Flavobacterium genomes.</title>
        <authorList>
            <person name="Zeng Z."/>
            <person name="Chen C."/>
            <person name="Du H."/>
            <person name="Wang G."/>
            <person name="Li M."/>
        </authorList>
    </citation>
    <scope>NUCLEOTIDE SEQUENCE [LARGE SCALE GENOMIC DNA]</scope>
    <source>
        <strain evidence="6 7">DK69</strain>
    </source>
</reference>
<dbReference type="Gene3D" id="2.40.40.10">
    <property type="entry name" value="RlpA-like domain"/>
    <property type="match status" value="1"/>
</dbReference>
<comment type="function">
    <text evidence="3">Lytic transglycosylase with a strong preference for naked glycan strands that lack stem peptides.</text>
</comment>
<dbReference type="GO" id="GO:0000270">
    <property type="term" value="P:peptidoglycan metabolic process"/>
    <property type="evidence" value="ECO:0007669"/>
    <property type="project" value="UniProtKB-UniRule"/>
</dbReference>
<evidence type="ECO:0000256" key="3">
    <source>
        <dbReference type="HAMAP-Rule" id="MF_02071"/>
    </source>
</evidence>
<dbReference type="NCBIfam" id="TIGR00413">
    <property type="entry name" value="rlpA"/>
    <property type="match status" value="1"/>
</dbReference>
<evidence type="ECO:0000256" key="2">
    <source>
        <dbReference type="ARBA" id="ARBA00023316"/>
    </source>
</evidence>
<dbReference type="InterPro" id="IPR034718">
    <property type="entry name" value="RlpA"/>
</dbReference>
<dbReference type="GO" id="GO:0008932">
    <property type="term" value="F:lytic endotransglycosylase activity"/>
    <property type="evidence" value="ECO:0007669"/>
    <property type="project" value="UniProtKB-UniRule"/>
</dbReference>
<dbReference type="PANTHER" id="PTHR34183">
    <property type="entry name" value="ENDOLYTIC PEPTIDOGLYCAN TRANSGLYCOSYLASE RLPA"/>
    <property type="match status" value="1"/>
</dbReference>
<feature type="domain" description="RlpA-like protein double-psi beta-barrel" evidence="5">
    <location>
        <begin position="44"/>
        <end position="133"/>
    </location>
</feature>
<accession>V6S1U8</accession>
<feature type="chain" id="PRO_5009993081" description="Probable endolytic peptidoglycan transglycosylase RlpA" evidence="3">
    <location>
        <begin position="30"/>
        <end position="137"/>
    </location>
</feature>
<feature type="signal peptide" evidence="3">
    <location>
        <begin position="1"/>
        <end position="29"/>
    </location>
</feature>
<keyword evidence="7" id="KW-1185">Reference proteome</keyword>
<dbReference type="InterPro" id="IPR036908">
    <property type="entry name" value="RlpA-like_sf"/>
</dbReference>
<evidence type="ECO:0000256" key="1">
    <source>
        <dbReference type="ARBA" id="ARBA00023239"/>
    </source>
</evidence>
<dbReference type="AlphaFoldDB" id="V6S1U8"/>
<dbReference type="eggNOG" id="COG0797">
    <property type="taxonomic scope" value="Bacteria"/>
</dbReference>